<protein>
    <submittedName>
        <fullName evidence="1">Uncharacterized protein</fullName>
    </submittedName>
</protein>
<organism evidence="1 2">
    <name type="scientific">Dendrothele bispora (strain CBS 962.96)</name>
    <dbReference type="NCBI Taxonomy" id="1314807"/>
    <lineage>
        <taxon>Eukaryota</taxon>
        <taxon>Fungi</taxon>
        <taxon>Dikarya</taxon>
        <taxon>Basidiomycota</taxon>
        <taxon>Agaricomycotina</taxon>
        <taxon>Agaricomycetes</taxon>
        <taxon>Agaricomycetidae</taxon>
        <taxon>Agaricales</taxon>
        <taxon>Agaricales incertae sedis</taxon>
        <taxon>Dendrothele</taxon>
    </lineage>
</organism>
<name>A0A4S8L3B6_DENBC</name>
<evidence type="ECO:0000313" key="2">
    <source>
        <dbReference type="Proteomes" id="UP000297245"/>
    </source>
</evidence>
<proteinExistence type="predicted"/>
<dbReference type="AlphaFoldDB" id="A0A4S8L3B6"/>
<gene>
    <name evidence="1" type="ORF">K435DRAFT_871736</name>
</gene>
<dbReference type="Proteomes" id="UP000297245">
    <property type="component" value="Unassembled WGS sequence"/>
</dbReference>
<evidence type="ECO:0000313" key="1">
    <source>
        <dbReference type="EMBL" id="THU83016.1"/>
    </source>
</evidence>
<accession>A0A4S8L3B6</accession>
<sequence length="67" mass="7637">MAPGRSSKHKIPADPITTSFDKFEEEVRQGNPLVLDALDHFSKPACLICELDRFYRESATFMQVSTY</sequence>
<keyword evidence="2" id="KW-1185">Reference proteome</keyword>
<reference evidence="1 2" key="1">
    <citation type="journal article" date="2019" name="Nat. Ecol. Evol.">
        <title>Megaphylogeny resolves global patterns of mushroom evolution.</title>
        <authorList>
            <person name="Varga T."/>
            <person name="Krizsan K."/>
            <person name="Foldi C."/>
            <person name="Dima B."/>
            <person name="Sanchez-Garcia M."/>
            <person name="Sanchez-Ramirez S."/>
            <person name="Szollosi G.J."/>
            <person name="Szarkandi J.G."/>
            <person name="Papp V."/>
            <person name="Albert L."/>
            <person name="Andreopoulos W."/>
            <person name="Angelini C."/>
            <person name="Antonin V."/>
            <person name="Barry K.W."/>
            <person name="Bougher N.L."/>
            <person name="Buchanan P."/>
            <person name="Buyck B."/>
            <person name="Bense V."/>
            <person name="Catcheside P."/>
            <person name="Chovatia M."/>
            <person name="Cooper J."/>
            <person name="Damon W."/>
            <person name="Desjardin D."/>
            <person name="Finy P."/>
            <person name="Geml J."/>
            <person name="Haridas S."/>
            <person name="Hughes K."/>
            <person name="Justo A."/>
            <person name="Karasinski D."/>
            <person name="Kautmanova I."/>
            <person name="Kiss B."/>
            <person name="Kocsube S."/>
            <person name="Kotiranta H."/>
            <person name="LaButti K.M."/>
            <person name="Lechner B.E."/>
            <person name="Liimatainen K."/>
            <person name="Lipzen A."/>
            <person name="Lukacs Z."/>
            <person name="Mihaltcheva S."/>
            <person name="Morgado L.N."/>
            <person name="Niskanen T."/>
            <person name="Noordeloos M.E."/>
            <person name="Ohm R.A."/>
            <person name="Ortiz-Santana B."/>
            <person name="Ovrebo C."/>
            <person name="Racz N."/>
            <person name="Riley R."/>
            <person name="Savchenko A."/>
            <person name="Shiryaev A."/>
            <person name="Soop K."/>
            <person name="Spirin V."/>
            <person name="Szebenyi C."/>
            <person name="Tomsovsky M."/>
            <person name="Tulloss R.E."/>
            <person name="Uehling J."/>
            <person name="Grigoriev I.V."/>
            <person name="Vagvolgyi C."/>
            <person name="Papp T."/>
            <person name="Martin F.M."/>
            <person name="Miettinen O."/>
            <person name="Hibbett D.S."/>
            <person name="Nagy L.G."/>
        </authorList>
    </citation>
    <scope>NUCLEOTIDE SEQUENCE [LARGE SCALE GENOMIC DNA]</scope>
    <source>
        <strain evidence="1 2">CBS 962.96</strain>
    </source>
</reference>
<dbReference type="EMBL" id="ML179692">
    <property type="protein sequence ID" value="THU83016.1"/>
    <property type="molecule type" value="Genomic_DNA"/>
</dbReference>